<dbReference type="OrthoDB" id="125347at2759"/>
<dbReference type="Proteomes" id="UP000054565">
    <property type="component" value="Unassembled WGS sequence"/>
</dbReference>
<gene>
    <name evidence="1" type="ORF">CIRG_05778</name>
</gene>
<evidence type="ECO:0000313" key="2">
    <source>
        <dbReference type="Proteomes" id="UP000054565"/>
    </source>
</evidence>
<dbReference type="STRING" id="404692.A0A0J7B808"/>
<accession>A0A0J7B808</accession>
<dbReference type="AlphaFoldDB" id="A0A0J7B808"/>
<name>A0A0J7B808_COCIT</name>
<dbReference type="EMBL" id="DS028096">
    <property type="protein sequence ID" value="KMP06097.1"/>
    <property type="molecule type" value="Genomic_DNA"/>
</dbReference>
<reference evidence="2" key="1">
    <citation type="journal article" date="2010" name="Genome Res.">
        <title>Population genomic sequencing of Coccidioides fungi reveals recent hybridization and transposon control.</title>
        <authorList>
            <person name="Neafsey D.E."/>
            <person name="Barker B.M."/>
            <person name="Sharpton T.J."/>
            <person name="Stajich J.E."/>
            <person name="Park D.J."/>
            <person name="Whiston E."/>
            <person name="Hung C.-Y."/>
            <person name="McMahan C."/>
            <person name="White J."/>
            <person name="Sykes S."/>
            <person name="Heiman D."/>
            <person name="Young S."/>
            <person name="Zeng Q."/>
            <person name="Abouelleil A."/>
            <person name="Aftuck L."/>
            <person name="Bessette D."/>
            <person name="Brown A."/>
            <person name="FitzGerald M."/>
            <person name="Lui A."/>
            <person name="Macdonald J.P."/>
            <person name="Priest M."/>
            <person name="Orbach M.J."/>
            <person name="Galgiani J.N."/>
            <person name="Kirkland T.N."/>
            <person name="Cole G.T."/>
            <person name="Birren B.W."/>
            <person name="Henn M.R."/>
            <person name="Taylor J.W."/>
            <person name="Rounsley S.D."/>
        </authorList>
    </citation>
    <scope>NUCLEOTIDE SEQUENCE [LARGE SCALE GENOMIC DNA]</scope>
    <source>
        <strain evidence="2">RMSCC 2394</strain>
    </source>
</reference>
<evidence type="ECO:0000313" key="1">
    <source>
        <dbReference type="EMBL" id="KMP06097.1"/>
    </source>
</evidence>
<protein>
    <submittedName>
        <fullName evidence="1">Uncharacterized protein</fullName>
    </submittedName>
</protein>
<organism evidence="1 2">
    <name type="scientific">Coccidioides immitis RMSCC 2394</name>
    <dbReference type="NCBI Taxonomy" id="404692"/>
    <lineage>
        <taxon>Eukaryota</taxon>
        <taxon>Fungi</taxon>
        <taxon>Dikarya</taxon>
        <taxon>Ascomycota</taxon>
        <taxon>Pezizomycotina</taxon>
        <taxon>Eurotiomycetes</taxon>
        <taxon>Eurotiomycetidae</taxon>
        <taxon>Onygenales</taxon>
        <taxon>Onygenaceae</taxon>
        <taxon>Coccidioides</taxon>
    </lineage>
</organism>
<sequence length="236" mass="28077">MNILKALCWRIQAWNINIVSVTIQHCFQRVLFKKTDVLSEDLLIIQISNDFQWLCMISGIQNLMKIENFLNSAEEVVEDSSEDLERHIIEQLEPEDEKEKETINLEADLQISTTEALDMVKRLGLYEEWQDKGDTELIQQLNHYERRLGARRLENQQHQDIRTYFRHYCNNNGTISLNNSELMFEPPDLVNILSDSVDIKSLLNWIIYQHDMKLDQRWDAFTRGHANFRDPIQFRH</sequence>
<proteinExistence type="predicted"/>